<dbReference type="InterPro" id="IPR027409">
    <property type="entry name" value="GroEL-like_apical_dom_sf"/>
</dbReference>
<dbReference type="PROSITE" id="PS00995">
    <property type="entry name" value="TCP1_3"/>
    <property type="match status" value="1"/>
</dbReference>
<protein>
    <recommendedName>
        <fullName evidence="7">T-complex protein 1 subunit zeta</fullName>
    </recommendedName>
    <alternativeName>
        <fullName evidence="8">CCT-zeta</fullName>
    </alternativeName>
</protein>
<evidence type="ECO:0000256" key="3">
    <source>
        <dbReference type="ARBA" id="ARBA00022490"/>
    </source>
</evidence>
<dbReference type="InterPro" id="IPR002423">
    <property type="entry name" value="Cpn60/GroEL/TCP-1"/>
</dbReference>
<dbReference type="PROSITE" id="PS00750">
    <property type="entry name" value="TCP1_1"/>
    <property type="match status" value="1"/>
</dbReference>
<dbReference type="InterPro" id="IPR027410">
    <property type="entry name" value="TCP-1-like_intermed_sf"/>
</dbReference>
<dbReference type="CDD" id="cd03342">
    <property type="entry name" value="TCP1_zeta"/>
    <property type="match status" value="1"/>
</dbReference>
<dbReference type="Gene3D" id="3.30.260.10">
    <property type="entry name" value="TCP-1-like chaperonin intermediate domain"/>
    <property type="match status" value="1"/>
</dbReference>
<dbReference type="InterPro" id="IPR027413">
    <property type="entry name" value="GROEL-like_equatorial_sf"/>
</dbReference>
<evidence type="ECO:0000256" key="8">
    <source>
        <dbReference type="ARBA" id="ARBA00044261"/>
    </source>
</evidence>
<dbReference type="SUPFAM" id="SSF48592">
    <property type="entry name" value="GroEL equatorial domain-like"/>
    <property type="match status" value="1"/>
</dbReference>
<dbReference type="InterPro" id="IPR012722">
    <property type="entry name" value="Chap_CCT_zeta"/>
</dbReference>
<dbReference type="AlphaFoldDB" id="A0AAF0J8F8"/>
<sequence length="560" mass="60699">MSAVELINPRAESVRRLQALQVNIAGAVGLANVVRSNLGPRGTLKMLVDGSGNLKMTKDGKVLLTEMQIQNPTAAMIARTAVAQDEQVGDGTTSVVLLVGELLKQAERYIQEGVHSRVLSEGFDVAKAGVLEFLETFKRSPNLDRATLISVAHTALATKVHARLAEQLSAAVADAVLAIKPTTTTRIEVPGPDGVTVSEIPDPIDLHMVEVMKMQHKADTDTQLVRGLVLDHGARHPDMPKRVRNAYVLTLNVSLEYEKTEVNSGFFYSSAEQREKLVESERRFVDAKLRKIVELKDAVCDAPTGTPESERKSFVIVNQKGIDPMSLDILAKHGILALRRAKRRNMERLQLCCGGVAQNSVDDLSPDVLGWAGLVYEHTLGEEKYTFVEETRDPKSVTLLIKGPNAHTLAQIQDAVRDGLRSVKNAIEDGTLIPGAGAFEVAAAAHLLDNVRRTAKGRAKLGVEAFANALLVIPKTLASNAGLDIQDTVVMLQDENAEGHVVGLDTQTGETLDPVMSGIWDNYRVKRQMIHSSAVIASNLLSVDEILRAGRSSLKSDAPQ</sequence>
<dbReference type="GO" id="GO:0005832">
    <property type="term" value="C:chaperonin-containing T-complex"/>
    <property type="evidence" value="ECO:0007669"/>
    <property type="project" value="UniProtKB-ARBA"/>
</dbReference>
<name>A0AAF0J8F8_9BASI</name>
<gene>
    <name evidence="10" type="primary">CCT6</name>
    <name evidence="10" type="ORF">MCUN1_003684</name>
</gene>
<comment type="subcellular location">
    <subcellularLocation>
        <location evidence="1">Cytoplasm</location>
    </subcellularLocation>
</comment>
<proteinExistence type="inferred from homology"/>
<keyword evidence="6 9" id="KW-0143">Chaperone</keyword>
<keyword evidence="3" id="KW-0963">Cytoplasm</keyword>
<dbReference type="FunFam" id="3.30.260.10:FF:000017">
    <property type="entry name" value="T-complex protein 1 subunit zeta"/>
    <property type="match status" value="1"/>
</dbReference>
<dbReference type="FunFam" id="3.50.7.10:FF:000004">
    <property type="entry name" value="T-complex protein 1 subunit zeta"/>
    <property type="match status" value="1"/>
</dbReference>
<dbReference type="FunFam" id="1.10.560.10:FF:000058">
    <property type="entry name" value="T-complex protein 1 subunit zeta"/>
    <property type="match status" value="1"/>
</dbReference>
<dbReference type="SUPFAM" id="SSF54849">
    <property type="entry name" value="GroEL-intermediate domain like"/>
    <property type="match status" value="1"/>
</dbReference>
<dbReference type="GO" id="GO:0005524">
    <property type="term" value="F:ATP binding"/>
    <property type="evidence" value="ECO:0007669"/>
    <property type="project" value="UniProtKB-KW"/>
</dbReference>
<evidence type="ECO:0000256" key="9">
    <source>
        <dbReference type="RuleBase" id="RU004187"/>
    </source>
</evidence>
<dbReference type="PROSITE" id="PS00751">
    <property type="entry name" value="TCP1_2"/>
    <property type="match status" value="1"/>
</dbReference>
<dbReference type="Gene3D" id="1.10.560.10">
    <property type="entry name" value="GroEL-like equatorial domain"/>
    <property type="match status" value="1"/>
</dbReference>
<evidence type="ECO:0000256" key="4">
    <source>
        <dbReference type="ARBA" id="ARBA00022741"/>
    </source>
</evidence>
<evidence type="ECO:0000256" key="5">
    <source>
        <dbReference type="ARBA" id="ARBA00022840"/>
    </source>
</evidence>
<reference evidence="10" key="1">
    <citation type="submission" date="2023-03" db="EMBL/GenBank/DDBJ databases">
        <title>Mating type loci evolution in Malassezia.</title>
        <authorList>
            <person name="Coelho M.A."/>
        </authorList>
    </citation>
    <scope>NUCLEOTIDE SEQUENCE</scope>
    <source>
        <strain evidence="10">CBS 11721</strain>
    </source>
</reference>
<dbReference type="PANTHER" id="PTHR11353">
    <property type="entry name" value="CHAPERONIN"/>
    <property type="match status" value="1"/>
</dbReference>
<dbReference type="EMBL" id="CP119881">
    <property type="protein sequence ID" value="WFD36794.1"/>
    <property type="molecule type" value="Genomic_DNA"/>
</dbReference>
<evidence type="ECO:0000313" key="10">
    <source>
        <dbReference type="EMBL" id="WFD36794.1"/>
    </source>
</evidence>
<dbReference type="FunFam" id="1.10.560.10:FF:000038">
    <property type="entry name" value="Chaperonin containing TCP1 subunit 6B"/>
    <property type="match status" value="1"/>
</dbReference>
<keyword evidence="4 9" id="KW-0547">Nucleotide-binding</keyword>
<dbReference type="InterPro" id="IPR002194">
    <property type="entry name" value="Chaperonin_TCP-1_CS"/>
</dbReference>
<keyword evidence="5 9" id="KW-0067">ATP-binding</keyword>
<dbReference type="InterPro" id="IPR017998">
    <property type="entry name" value="Chaperone_TCP-1"/>
</dbReference>
<comment type="similarity">
    <text evidence="2 9">Belongs to the TCP-1 chaperonin family.</text>
</comment>
<evidence type="ECO:0000313" key="11">
    <source>
        <dbReference type="Proteomes" id="UP001219933"/>
    </source>
</evidence>
<dbReference type="GO" id="GO:0016887">
    <property type="term" value="F:ATP hydrolysis activity"/>
    <property type="evidence" value="ECO:0007669"/>
    <property type="project" value="InterPro"/>
</dbReference>
<dbReference type="Proteomes" id="UP001219933">
    <property type="component" value="Chromosome 5"/>
</dbReference>
<evidence type="ECO:0000256" key="7">
    <source>
        <dbReference type="ARBA" id="ARBA00039582"/>
    </source>
</evidence>
<evidence type="ECO:0000256" key="6">
    <source>
        <dbReference type="ARBA" id="ARBA00023186"/>
    </source>
</evidence>
<dbReference type="GO" id="GO:0051082">
    <property type="term" value="F:unfolded protein binding"/>
    <property type="evidence" value="ECO:0007669"/>
    <property type="project" value="InterPro"/>
</dbReference>
<evidence type="ECO:0000256" key="2">
    <source>
        <dbReference type="ARBA" id="ARBA00008020"/>
    </source>
</evidence>
<dbReference type="Pfam" id="PF00118">
    <property type="entry name" value="Cpn60_TCP1"/>
    <property type="match status" value="1"/>
</dbReference>
<accession>A0AAF0J8F8</accession>
<dbReference type="GO" id="GO:0140662">
    <property type="term" value="F:ATP-dependent protein folding chaperone"/>
    <property type="evidence" value="ECO:0007669"/>
    <property type="project" value="InterPro"/>
</dbReference>
<dbReference type="NCBIfam" id="TIGR02347">
    <property type="entry name" value="chap_CCT_zeta"/>
    <property type="match status" value="1"/>
</dbReference>
<dbReference type="PRINTS" id="PR00304">
    <property type="entry name" value="TCOMPLEXTCP1"/>
</dbReference>
<dbReference type="Gene3D" id="3.50.7.10">
    <property type="entry name" value="GroEL"/>
    <property type="match status" value="1"/>
</dbReference>
<evidence type="ECO:0000256" key="1">
    <source>
        <dbReference type="ARBA" id="ARBA00004496"/>
    </source>
</evidence>
<keyword evidence="11" id="KW-1185">Reference proteome</keyword>
<dbReference type="SUPFAM" id="SSF52029">
    <property type="entry name" value="GroEL apical domain-like"/>
    <property type="match status" value="1"/>
</dbReference>
<organism evidence="10 11">
    <name type="scientific">Malassezia cuniculi</name>
    <dbReference type="NCBI Taxonomy" id="948313"/>
    <lineage>
        <taxon>Eukaryota</taxon>
        <taxon>Fungi</taxon>
        <taxon>Dikarya</taxon>
        <taxon>Basidiomycota</taxon>
        <taxon>Ustilaginomycotina</taxon>
        <taxon>Malasseziomycetes</taxon>
        <taxon>Malasseziales</taxon>
        <taxon>Malasseziaceae</taxon>
        <taxon>Malassezia</taxon>
    </lineage>
</organism>